<keyword evidence="1" id="KW-0472">Membrane</keyword>
<comment type="caution">
    <text evidence="2">The sequence shown here is derived from an EMBL/GenBank/DDBJ whole genome shotgun (WGS) entry which is preliminary data.</text>
</comment>
<evidence type="ECO:0000256" key="1">
    <source>
        <dbReference type="SAM" id="Phobius"/>
    </source>
</evidence>
<organism evidence="2 3">
    <name type="scientific">Candidatus Eisenbergiella merdipullorum</name>
    <dbReference type="NCBI Taxonomy" id="2838553"/>
    <lineage>
        <taxon>Bacteria</taxon>
        <taxon>Bacillati</taxon>
        <taxon>Bacillota</taxon>
        <taxon>Clostridia</taxon>
        <taxon>Lachnospirales</taxon>
        <taxon>Lachnospiraceae</taxon>
        <taxon>Eisenbergiella</taxon>
    </lineage>
</organism>
<name>A0A9D2I6Q9_9FIRM</name>
<dbReference type="InterPro" id="IPR019277">
    <property type="entry name" value="DUF2304"/>
</dbReference>
<dbReference type="AlphaFoldDB" id="A0A9D2I6Q9"/>
<keyword evidence="1" id="KW-0812">Transmembrane</keyword>
<gene>
    <name evidence="2" type="ORF">H9717_07120</name>
</gene>
<feature type="transmembrane region" description="Helical" evidence="1">
    <location>
        <begin position="71"/>
        <end position="90"/>
    </location>
</feature>
<feature type="transmembrane region" description="Helical" evidence="1">
    <location>
        <begin position="37"/>
        <end position="59"/>
    </location>
</feature>
<protein>
    <submittedName>
        <fullName evidence="2">DUF2304 domain-containing protein</fullName>
    </submittedName>
</protein>
<keyword evidence="1" id="KW-1133">Transmembrane helix</keyword>
<reference evidence="2" key="2">
    <citation type="submission" date="2021-04" db="EMBL/GenBank/DDBJ databases">
        <authorList>
            <person name="Gilroy R."/>
        </authorList>
    </citation>
    <scope>NUCLEOTIDE SEQUENCE</scope>
    <source>
        <strain evidence="2">CHK179-7159</strain>
    </source>
</reference>
<reference evidence="2" key="1">
    <citation type="journal article" date="2021" name="PeerJ">
        <title>Extensive microbial diversity within the chicken gut microbiome revealed by metagenomics and culture.</title>
        <authorList>
            <person name="Gilroy R."/>
            <person name="Ravi A."/>
            <person name="Getino M."/>
            <person name="Pursley I."/>
            <person name="Horton D.L."/>
            <person name="Alikhan N.F."/>
            <person name="Baker D."/>
            <person name="Gharbi K."/>
            <person name="Hall N."/>
            <person name="Watson M."/>
            <person name="Adriaenssens E.M."/>
            <person name="Foster-Nyarko E."/>
            <person name="Jarju S."/>
            <person name="Secka A."/>
            <person name="Antonio M."/>
            <person name="Oren A."/>
            <person name="Chaudhuri R.R."/>
            <person name="La Ragione R."/>
            <person name="Hildebrand F."/>
            <person name="Pallen M.J."/>
        </authorList>
    </citation>
    <scope>NUCLEOTIDE SEQUENCE</scope>
    <source>
        <strain evidence="2">CHK179-7159</strain>
    </source>
</reference>
<feature type="transmembrane region" description="Helical" evidence="1">
    <location>
        <begin position="6"/>
        <end position="25"/>
    </location>
</feature>
<dbReference type="EMBL" id="DWYY01000074">
    <property type="protein sequence ID" value="HJA92874.1"/>
    <property type="molecule type" value="Genomic_DNA"/>
</dbReference>
<evidence type="ECO:0000313" key="3">
    <source>
        <dbReference type="Proteomes" id="UP000886858"/>
    </source>
</evidence>
<dbReference type="Pfam" id="PF10066">
    <property type="entry name" value="DUF2304"/>
    <property type="match status" value="1"/>
</dbReference>
<proteinExistence type="predicted"/>
<evidence type="ECO:0000313" key="2">
    <source>
        <dbReference type="EMBL" id="HJA92874.1"/>
    </source>
</evidence>
<dbReference type="Proteomes" id="UP000886858">
    <property type="component" value="Unassembled WGS sequence"/>
</dbReference>
<sequence>MLPVNLRITLGIALIIYFGLILLFLKRKAIELKYTLLWLLAGACMTVLVVFPHLLPAFLRLLGITGNMNGLFIICIAFLMMLCMALTSIVSRQAGKIRKLTQSMAIMEKELREERKSTK</sequence>
<accession>A0A9D2I6Q9</accession>